<dbReference type="EMBL" id="CP022579">
    <property type="protein sequence ID" value="QEL63587.1"/>
    <property type="molecule type" value="Genomic_DNA"/>
</dbReference>
<evidence type="ECO:0000256" key="1">
    <source>
        <dbReference type="SAM" id="Phobius"/>
    </source>
</evidence>
<protein>
    <recommendedName>
        <fullName evidence="4">Transmembrane protein</fullName>
    </recommendedName>
</protein>
<proteinExistence type="predicted"/>
<evidence type="ECO:0000313" key="3">
    <source>
        <dbReference type="Proteomes" id="UP000323671"/>
    </source>
</evidence>
<organism evidence="2 3">
    <name type="scientific">Oryzomicrobium terrae</name>
    <dbReference type="NCBI Taxonomy" id="1735038"/>
    <lineage>
        <taxon>Bacteria</taxon>
        <taxon>Pseudomonadati</taxon>
        <taxon>Pseudomonadota</taxon>
        <taxon>Betaproteobacteria</taxon>
        <taxon>Rhodocyclales</taxon>
        <taxon>Rhodocyclaceae</taxon>
        <taxon>Oryzomicrobium</taxon>
    </lineage>
</organism>
<dbReference type="RefSeq" id="WP_149424523.1">
    <property type="nucleotide sequence ID" value="NZ_CP022579.1"/>
</dbReference>
<keyword evidence="1" id="KW-0472">Membrane</keyword>
<sequence>MGENARPEEATPADSGLFHSLKGLLATFVATAHTRLELLATEVEEEKLRVFSLLTLIVAAVFTLLLGVVLAIALVVAAFWDNRIAVLSGLTVLSFAAFVLLARRFQQVAKRGSPLFAHSLAELREDLRRLRGRE</sequence>
<evidence type="ECO:0000313" key="2">
    <source>
        <dbReference type="EMBL" id="QEL63587.1"/>
    </source>
</evidence>
<keyword evidence="1" id="KW-0812">Transmembrane</keyword>
<dbReference type="KEGG" id="otr:OTERR_01110"/>
<dbReference type="AlphaFoldDB" id="A0A5C1E5P0"/>
<keyword evidence="1" id="KW-1133">Transmembrane helix</keyword>
<evidence type="ECO:0008006" key="4">
    <source>
        <dbReference type="Google" id="ProtNLM"/>
    </source>
</evidence>
<keyword evidence="3" id="KW-1185">Reference proteome</keyword>
<reference evidence="2 3" key="1">
    <citation type="submission" date="2017-07" db="EMBL/GenBank/DDBJ databases">
        <title>Complete genome sequence of Oryzomicrobium terrae TPP412.</title>
        <authorList>
            <person name="Chiu L.-W."/>
            <person name="Lo K.-J."/>
            <person name="Tsai Y.-M."/>
            <person name="Lin S.-S."/>
            <person name="Kuo C.-H."/>
            <person name="Liu C.-T."/>
        </authorList>
    </citation>
    <scope>NUCLEOTIDE SEQUENCE [LARGE SCALE GENOMIC DNA]</scope>
    <source>
        <strain evidence="2 3">TPP412</strain>
    </source>
</reference>
<name>A0A5C1E5P0_9RHOO</name>
<accession>A0A5C1E5P0</accession>
<gene>
    <name evidence="2" type="ORF">OTERR_01110</name>
</gene>
<dbReference type="InterPro" id="IPR009937">
    <property type="entry name" value="Phage_holin_3_6"/>
</dbReference>
<dbReference type="Pfam" id="PF07332">
    <property type="entry name" value="Phage_holin_3_6"/>
    <property type="match status" value="1"/>
</dbReference>
<feature type="transmembrane region" description="Helical" evidence="1">
    <location>
        <begin position="84"/>
        <end position="102"/>
    </location>
</feature>
<feature type="transmembrane region" description="Helical" evidence="1">
    <location>
        <begin position="53"/>
        <end position="78"/>
    </location>
</feature>
<dbReference type="Proteomes" id="UP000323671">
    <property type="component" value="Chromosome"/>
</dbReference>